<comment type="subcellular location">
    <subcellularLocation>
        <location evidence="1">Cytoplasm</location>
    </subcellularLocation>
</comment>
<evidence type="ECO:0000313" key="8">
    <source>
        <dbReference type="EMBL" id="KAG0023568.1"/>
    </source>
</evidence>
<evidence type="ECO:0000256" key="5">
    <source>
        <dbReference type="ARBA" id="ARBA00022737"/>
    </source>
</evidence>
<dbReference type="InterPro" id="IPR029071">
    <property type="entry name" value="Ubiquitin-like_domsf"/>
</dbReference>
<name>A0A9P6N383_9FUNG</name>
<dbReference type="InterPro" id="IPR036859">
    <property type="entry name" value="CAP-Gly_dom_sf"/>
</dbReference>
<feature type="domain" description="CAP-Gly" evidence="7">
    <location>
        <begin position="34"/>
        <end position="78"/>
    </location>
</feature>
<dbReference type="PANTHER" id="PTHR18849">
    <property type="entry name" value="LEUCINE RICH REPEAT PROTEIN"/>
    <property type="match status" value="1"/>
</dbReference>
<dbReference type="Gene3D" id="2.30.30.190">
    <property type="entry name" value="CAP Gly-rich-like domain"/>
    <property type="match status" value="1"/>
</dbReference>
<gene>
    <name evidence="8" type="ORF">BGZ80_009001</name>
</gene>
<evidence type="ECO:0000256" key="4">
    <source>
        <dbReference type="ARBA" id="ARBA00022614"/>
    </source>
</evidence>
<dbReference type="Proteomes" id="UP000703661">
    <property type="component" value="Unassembled WGS sequence"/>
</dbReference>
<keyword evidence="4" id="KW-0433">Leucine-rich repeat</keyword>
<dbReference type="SUPFAM" id="SSF54236">
    <property type="entry name" value="Ubiquitin-like"/>
    <property type="match status" value="1"/>
</dbReference>
<evidence type="ECO:0000256" key="2">
    <source>
        <dbReference type="ARBA" id="ARBA00006286"/>
    </source>
</evidence>
<dbReference type="Pfam" id="PF01302">
    <property type="entry name" value="CAP_GLY"/>
    <property type="match status" value="1"/>
</dbReference>
<sequence>MSSDVTMTNDAQPQLKVGQRIESDHIKGTVRFIGEVPPTKGEWIGVEWDDIERGKHSGEHNGTKYFDCLFPGTGSFTRISKKIETGSTLLQVLTERYVDKEKKMEDLYLGQSGVKVDVFDFDRVKDRQNAAKLLVLIGSIALNGNGRVAIQDLDLTSTLISTWQDVADICAPLTRLDILRLSRNRFQPLVEQPSFGQSFAKLRCLALNRVYLSWDEFELLEPSMPNLQVLQIGFNMFTELGKTDPASPIASQKIKGLVNLEDLHLEGNLLADWNQILRLSHLPKLKTLDLSENKFVNVIGPQDDNDFKTLTSLRLADNLIEGWLSIDQIGLYTTLRSLWIGNNPVLTKLPQEQQLSAPSSHGFDPRTECIVRMPHIVQLNGSEITKKDRLNAELYYVTQVAHSTKGMDEAAILAIHPRFEELCKVHGRPDTSDESRKATSDILKDRLIEITLVSKSDIDSPVKASFKRKVLGTMTVKNLKNLAQKLLRIPSQRQQLVFLTNDPDYADVKVKVYLKDDMRQISFYDVTDGEEIIVLGAPAGK</sequence>
<dbReference type="SUPFAM" id="SSF74924">
    <property type="entry name" value="Cap-Gly domain"/>
    <property type="match status" value="1"/>
</dbReference>
<keyword evidence="6" id="KW-0143">Chaperone</keyword>
<dbReference type="SUPFAM" id="SSF52058">
    <property type="entry name" value="L domain-like"/>
    <property type="match status" value="1"/>
</dbReference>
<evidence type="ECO:0000256" key="1">
    <source>
        <dbReference type="ARBA" id="ARBA00004496"/>
    </source>
</evidence>
<dbReference type="PANTHER" id="PTHR18849:SF0">
    <property type="entry name" value="CILIA- AND FLAGELLA-ASSOCIATED PROTEIN 410-RELATED"/>
    <property type="match status" value="1"/>
</dbReference>
<proteinExistence type="inferred from homology"/>
<comment type="similarity">
    <text evidence="2">Belongs to the TBCE family.</text>
</comment>
<dbReference type="PROSITE" id="PS50245">
    <property type="entry name" value="CAP_GLY_2"/>
    <property type="match status" value="1"/>
</dbReference>
<dbReference type="Gene3D" id="3.80.10.10">
    <property type="entry name" value="Ribonuclease Inhibitor"/>
    <property type="match status" value="3"/>
</dbReference>
<organism evidence="8 9">
    <name type="scientific">Entomortierella chlamydospora</name>
    <dbReference type="NCBI Taxonomy" id="101097"/>
    <lineage>
        <taxon>Eukaryota</taxon>
        <taxon>Fungi</taxon>
        <taxon>Fungi incertae sedis</taxon>
        <taxon>Mucoromycota</taxon>
        <taxon>Mortierellomycotina</taxon>
        <taxon>Mortierellomycetes</taxon>
        <taxon>Mortierellales</taxon>
        <taxon>Mortierellaceae</taxon>
        <taxon>Entomortierella</taxon>
    </lineage>
</organism>
<dbReference type="EMBL" id="JAAAID010000051">
    <property type="protein sequence ID" value="KAG0023568.1"/>
    <property type="molecule type" value="Genomic_DNA"/>
</dbReference>
<keyword evidence="5" id="KW-0677">Repeat</keyword>
<dbReference type="CDD" id="cd17044">
    <property type="entry name" value="Ubl_TBCE"/>
    <property type="match status" value="1"/>
</dbReference>
<evidence type="ECO:0000256" key="3">
    <source>
        <dbReference type="ARBA" id="ARBA00022490"/>
    </source>
</evidence>
<evidence type="ECO:0000259" key="7">
    <source>
        <dbReference type="PROSITE" id="PS50245"/>
    </source>
</evidence>
<dbReference type="GO" id="GO:0005737">
    <property type="term" value="C:cytoplasm"/>
    <property type="evidence" value="ECO:0007669"/>
    <property type="project" value="UniProtKB-SubCell"/>
</dbReference>
<evidence type="ECO:0000313" key="9">
    <source>
        <dbReference type="Proteomes" id="UP000703661"/>
    </source>
</evidence>
<accession>A0A9P6N383</accession>
<dbReference type="Gene3D" id="3.10.20.90">
    <property type="entry name" value="Phosphatidylinositol 3-kinase Catalytic Subunit, Chain A, domain 1"/>
    <property type="match status" value="1"/>
</dbReference>
<evidence type="ECO:0000256" key="6">
    <source>
        <dbReference type="ARBA" id="ARBA00023186"/>
    </source>
</evidence>
<dbReference type="InterPro" id="IPR044079">
    <property type="entry name" value="Ubl_TBCE"/>
</dbReference>
<dbReference type="SMART" id="SM01052">
    <property type="entry name" value="CAP_GLY"/>
    <property type="match status" value="1"/>
</dbReference>
<dbReference type="AlphaFoldDB" id="A0A9P6N383"/>
<keyword evidence="9" id="KW-1185">Reference proteome</keyword>
<comment type="caution">
    <text evidence="8">The sequence shown here is derived from an EMBL/GenBank/DDBJ whole genome shotgun (WGS) entry which is preliminary data.</text>
</comment>
<protein>
    <recommendedName>
        <fullName evidence="7">CAP-Gly domain-containing protein</fullName>
    </recommendedName>
</protein>
<reference evidence="8" key="1">
    <citation type="journal article" date="2020" name="Fungal Divers.">
        <title>Resolving the Mortierellaceae phylogeny through synthesis of multi-gene phylogenetics and phylogenomics.</title>
        <authorList>
            <person name="Vandepol N."/>
            <person name="Liber J."/>
            <person name="Desiro A."/>
            <person name="Na H."/>
            <person name="Kennedy M."/>
            <person name="Barry K."/>
            <person name="Grigoriev I.V."/>
            <person name="Miller A.N."/>
            <person name="O'Donnell K."/>
            <person name="Stajich J.E."/>
            <person name="Bonito G."/>
        </authorList>
    </citation>
    <scope>NUCLEOTIDE SEQUENCE</scope>
    <source>
        <strain evidence="8">NRRL 2769</strain>
    </source>
</reference>
<dbReference type="InterPro" id="IPR032675">
    <property type="entry name" value="LRR_dom_sf"/>
</dbReference>
<keyword evidence="3" id="KW-0963">Cytoplasm</keyword>
<dbReference type="InterPro" id="IPR000938">
    <property type="entry name" value="CAP-Gly_domain"/>
</dbReference>